<evidence type="ECO:0000313" key="3">
    <source>
        <dbReference type="Proteomes" id="UP000623467"/>
    </source>
</evidence>
<evidence type="ECO:0000256" key="1">
    <source>
        <dbReference type="SAM" id="Coils"/>
    </source>
</evidence>
<accession>A0A8H7D083</accession>
<protein>
    <recommendedName>
        <fullName evidence="4">Kinesin light chain</fullName>
    </recommendedName>
</protein>
<dbReference type="OrthoDB" id="539810at2759"/>
<dbReference type="Gene3D" id="1.25.40.10">
    <property type="entry name" value="Tetratricopeptide repeat domain"/>
    <property type="match status" value="4"/>
</dbReference>
<dbReference type="SMART" id="SM00028">
    <property type="entry name" value="TPR"/>
    <property type="match status" value="3"/>
</dbReference>
<sequence>MSGLAEIYFVQRHFSKAEKLLLIALDKLRRLLGDDHPATQRVLFSLVETYQQLNKKGEVAEFKKLICDKPSQEQSPEDLELLLKEQRTALGNDHWQTLNTMQNLAATYNSLGQFREDEELTTVVLEKQRKLLGDDHLGTLVAMNNLGWNYYCQNRFVDAEEILVAALDKLRSLVGDDHPDIQRVLQNLVWTYRRLTKWDKAAELEKLIHNDASKQEQSLEELEDEVKAKRKFLGDDNFQTLREMHKLANRYRDLGQFEEAEKLEVVVLEKRRELLGDDHLDTLLVMNNLGLTYYRQSHFVEAEEILVAALEKLRSLVGDNHPDTQRVLHNLVLTYQKLNKWAEVAVLQKLIHKDAPEQEQSLEELEDEVKAKRAFLGDDNFQTLEAMHSLAIRYNELDQFEEAEKLKVVVLEKRRELLGDDHLDTLLAMNNLGNTYYCQRRFVEAEAILVAALDKLRSLVDDNHPDTQRVLHNLVLTYGGLNKQEEAAELEKLIRKRTRRRRKHRARESKEEGTD</sequence>
<dbReference type="Proteomes" id="UP000623467">
    <property type="component" value="Unassembled WGS sequence"/>
</dbReference>
<dbReference type="Pfam" id="PF13424">
    <property type="entry name" value="TPR_12"/>
    <property type="match status" value="1"/>
</dbReference>
<evidence type="ECO:0008006" key="4">
    <source>
        <dbReference type="Google" id="ProtNLM"/>
    </source>
</evidence>
<keyword evidence="1" id="KW-0175">Coiled coil</keyword>
<keyword evidence="3" id="KW-1185">Reference proteome</keyword>
<proteinExistence type="predicted"/>
<dbReference type="Pfam" id="PF13374">
    <property type="entry name" value="TPR_10"/>
    <property type="match status" value="6"/>
</dbReference>
<dbReference type="InterPro" id="IPR019734">
    <property type="entry name" value="TPR_rpt"/>
</dbReference>
<dbReference type="InterPro" id="IPR053137">
    <property type="entry name" value="NLR-like"/>
</dbReference>
<dbReference type="SUPFAM" id="SSF48452">
    <property type="entry name" value="TPR-like"/>
    <property type="match status" value="3"/>
</dbReference>
<organism evidence="2 3">
    <name type="scientific">Mycena sanguinolenta</name>
    <dbReference type="NCBI Taxonomy" id="230812"/>
    <lineage>
        <taxon>Eukaryota</taxon>
        <taxon>Fungi</taxon>
        <taxon>Dikarya</taxon>
        <taxon>Basidiomycota</taxon>
        <taxon>Agaricomycotina</taxon>
        <taxon>Agaricomycetes</taxon>
        <taxon>Agaricomycetidae</taxon>
        <taxon>Agaricales</taxon>
        <taxon>Marasmiineae</taxon>
        <taxon>Mycenaceae</taxon>
        <taxon>Mycena</taxon>
    </lineage>
</organism>
<feature type="coiled-coil region" evidence="1">
    <location>
        <begin position="205"/>
        <end position="232"/>
    </location>
</feature>
<dbReference type="PANTHER" id="PTHR46082:SF6">
    <property type="entry name" value="AAA+ ATPASE DOMAIN-CONTAINING PROTEIN-RELATED"/>
    <property type="match status" value="1"/>
</dbReference>
<comment type="caution">
    <text evidence="2">The sequence shown here is derived from an EMBL/GenBank/DDBJ whole genome shotgun (WGS) entry which is preliminary data.</text>
</comment>
<gene>
    <name evidence="2" type="ORF">MSAN_01308900</name>
</gene>
<dbReference type="EMBL" id="JACAZH010000010">
    <property type="protein sequence ID" value="KAF7357144.1"/>
    <property type="molecule type" value="Genomic_DNA"/>
</dbReference>
<dbReference type="InterPro" id="IPR011990">
    <property type="entry name" value="TPR-like_helical_dom_sf"/>
</dbReference>
<reference evidence="2" key="1">
    <citation type="submission" date="2020-05" db="EMBL/GenBank/DDBJ databases">
        <title>Mycena genomes resolve the evolution of fungal bioluminescence.</title>
        <authorList>
            <person name="Tsai I.J."/>
        </authorList>
    </citation>
    <scope>NUCLEOTIDE SEQUENCE</scope>
    <source>
        <strain evidence="2">160909Yilan</strain>
    </source>
</reference>
<name>A0A8H7D083_9AGAR</name>
<dbReference type="PANTHER" id="PTHR46082">
    <property type="entry name" value="ATP/GTP-BINDING PROTEIN-RELATED"/>
    <property type="match status" value="1"/>
</dbReference>
<dbReference type="AlphaFoldDB" id="A0A8H7D083"/>
<evidence type="ECO:0000313" key="2">
    <source>
        <dbReference type="EMBL" id="KAF7357144.1"/>
    </source>
</evidence>